<reference evidence="10 11" key="2">
    <citation type="submission" date="2018-11" db="EMBL/GenBank/DDBJ databases">
        <authorList>
            <consortium name="Pathogen Informatics"/>
        </authorList>
    </citation>
    <scope>NUCLEOTIDE SEQUENCE [LARGE SCALE GENOMIC DNA]</scope>
    <source>
        <strain evidence="10">Dakar</strain>
        <strain evidence="11">Dakar, Senegal</strain>
    </source>
</reference>
<dbReference type="Gene3D" id="2.60.40.60">
    <property type="entry name" value="Cadherins"/>
    <property type="match status" value="7"/>
</dbReference>
<dbReference type="GO" id="GO:0005886">
    <property type="term" value="C:plasma membrane"/>
    <property type="evidence" value="ECO:0007669"/>
    <property type="project" value="UniProtKB-SubCell"/>
</dbReference>
<evidence type="ECO:0000256" key="8">
    <source>
        <dbReference type="SAM" id="Phobius"/>
    </source>
</evidence>
<dbReference type="PANTHER" id="PTHR24026">
    <property type="entry name" value="FAT ATYPICAL CADHERIN-RELATED"/>
    <property type="match status" value="1"/>
</dbReference>
<keyword evidence="11" id="KW-1185">Reference proteome</keyword>
<dbReference type="PANTHER" id="PTHR24026:SF133">
    <property type="entry name" value="CADHERIN-RELATED FAMILY MEMBER 2"/>
    <property type="match status" value="1"/>
</dbReference>
<dbReference type="FunFam" id="2.60.40.60:FF:000020">
    <property type="entry name" value="Dachsous cadherin-related 1b"/>
    <property type="match status" value="1"/>
</dbReference>
<evidence type="ECO:0000256" key="2">
    <source>
        <dbReference type="ARBA" id="ARBA00022692"/>
    </source>
</evidence>
<evidence type="ECO:0000313" key="12">
    <source>
        <dbReference type="WBParaSite" id="SCUD_0000050701-mRNA-1"/>
    </source>
</evidence>
<evidence type="ECO:0000313" key="11">
    <source>
        <dbReference type="Proteomes" id="UP000279833"/>
    </source>
</evidence>
<keyword evidence="6 8" id="KW-0472">Membrane</keyword>
<sequence length="1090" mass="122752">MEYLKIKPDGRIILSRRLDRDQICPKQHHIDSSLINIDSAQLSSIYTGTHRQNILQTEKISCSIIIQIGLFIHQKNSIINKIDIEANSKKQIRLFHIRINIQDINDNAPYWQGHLQRFRITFLDGDPVGSRRNIPPAMDNDAGINGLITYELSLVNSFDKSHIPFSLIEDSIDGLHLYVTKQIDREEQSEYKLILKATDGSLSSSTLSALSNESTFKRFTSTLYVDIFIEDVNDNTPQFTQPIFTTSMPIAETTPVGSTVLLLNATDLDSGINGIFHFSFSKDHYWQPAEKIARHYFDIRPNGQIIVKQPLNVDKLDQINSHINHNKNKIVLPNVRGAYQLKDIDENINKGANVQFRFRAVVEDEATRPYTRSSEATVIILVTDENDEPPIISLLPNPELISSNSLDTVTTSNSFSYFWVFENQPVGTIVATVQMFLSCKYAVLALPIRDFTSASDPPPCSSMVLSKYVKVFTSSKSSQSNVTGLAYDPDFGGQDQVECNLKDSNFSLIRLTSQAQPEFDRNTEVNLLTEYHLITARILDRESTSHQVVTIVCSDMVGHYTERNITIRILDQNDNRPKFSHEILYLQVDENAPYGTQVRQQSQKVNKGYFNNVHHTGSSQGLLATDLDIGINSQMTFFLLEDGVNSTKFKIDSHTGIITTMDMFDREVKEKYTLTALAVDHGNPPLSGTATVQIIINDLNDNEPVFSTNNYTFHLQENQARSTIVGQVNATDIDSSAYGPLEYSFANDPDSVNFTIDKITGIIRNRQPLDREEKSQYIFRVLVKDTKIKSSEFSSINRLSSRSIQYTGTSTVTVIVDDVNDNWPVFISPNSTANTLAIALDQKTTGYKLAYIQAEDKDEGNNGLITYNILTGNNYGLFGLDSTSGLLYLSNPFSDNSKLTDHSNELYDSSNTSNLPTKDEFDSLLHKSSMHILTLEACDQGKDPKPRCTLYNNLKIMIQNNKEKDIHNLESKQSQYHSPNQFINAPGLTSPETIVSSAFKQNHPNHIQNNFNPIQEFSNDNLYQKGTGLTYGNLLMSKQNHKLNSYTTNDIMITCLSIIFALVLIATLILVCLVRRRIVSFKTQTKKPGK</sequence>
<evidence type="ECO:0000256" key="1">
    <source>
        <dbReference type="ARBA" id="ARBA00004370"/>
    </source>
</evidence>
<keyword evidence="2 8" id="KW-0812">Transmembrane</keyword>
<dbReference type="InterPro" id="IPR002126">
    <property type="entry name" value="Cadherin-like_dom"/>
</dbReference>
<evidence type="ECO:0000256" key="7">
    <source>
        <dbReference type="PROSITE-ProRule" id="PRU00043"/>
    </source>
</evidence>
<dbReference type="InterPro" id="IPR015919">
    <property type="entry name" value="Cadherin-like_sf"/>
</dbReference>
<evidence type="ECO:0000256" key="3">
    <source>
        <dbReference type="ARBA" id="ARBA00022737"/>
    </source>
</evidence>
<feature type="domain" description="Cadherin" evidence="9">
    <location>
        <begin position="580"/>
        <end position="706"/>
    </location>
</feature>
<feature type="domain" description="Cadherin" evidence="9">
    <location>
        <begin position="486"/>
        <end position="579"/>
    </location>
</feature>
<feature type="domain" description="Cadherin" evidence="9">
    <location>
        <begin position="819"/>
        <end position="988"/>
    </location>
</feature>
<keyword evidence="3" id="KW-0677">Repeat</keyword>
<keyword evidence="4 7" id="KW-0106">Calcium</keyword>
<feature type="transmembrane region" description="Helical" evidence="8">
    <location>
        <begin position="1051"/>
        <end position="1074"/>
    </location>
</feature>
<evidence type="ECO:0000313" key="10">
    <source>
        <dbReference type="EMBL" id="VDO61984.1"/>
    </source>
</evidence>
<proteinExistence type="predicted"/>
<dbReference type="FunFam" id="2.60.40.60:FF:000015">
    <property type="entry name" value="FAT atypical cadherin 1"/>
    <property type="match status" value="1"/>
</dbReference>
<comment type="subcellular location">
    <subcellularLocation>
        <location evidence="1">Membrane</location>
    </subcellularLocation>
</comment>
<dbReference type="EMBL" id="UZAK01000339">
    <property type="protein sequence ID" value="VDO61984.1"/>
    <property type="molecule type" value="Genomic_DNA"/>
</dbReference>
<keyword evidence="5 8" id="KW-1133">Transmembrane helix</keyword>
<dbReference type="InterPro" id="IPR020894">
    <property type="entry name" value="Cadherin_CS"/>
</dbReference>
<evidence type="ECO:0000256" key="6">
    <source>
        <dbReference type="ARBA" id="ARBA00023136"/>
    </source>
</evidence>
<dbReference type="SMART" id="SM00112">
    <property type="entry name" value="CA"/>
    <property type="match status" value="5"/>
</dbReference>
<dbReference type="PRINTS" id="PR00205">
    <property type="entry name" value="CADHERIN"/>
</dbReference>
<dbReference type="AlphaFoldDB" id="A0A183JCV0"/>
<dbReference type="CDD" id="cd11304">
    <property type="entry name" value="Cadherin_repeat"/>
    <property type="match status" value="6"/>
</dbReference>
<accession>A0A183JCV0</accession>
<reference evidence="12" key="1">
    <citation type="submission" date="2016-06" db="UniProtKB">
        <authorList>
            <consortium name="WormBaseParasite"/>
        </authorList>
    </citation>
    <scope>IDENTIFICATION</scope>
</reference>
<dbReference type="GO" id="GO:0007156">
    <property type="term" value="P:homophilic cell adhesion via plasma membrane adhesion molecules"/>
    <property type="evidence" value="ECO:0007669"/>
    <property type="project" value="InterPro"/>
</dbReference>
<dbReference type="Proteomes" id="UP000279833">
    <property type="component" value="Unassembled WGS sequence"/>
</dbReference>
<feature type="domain" description="Cadherin" evidence="9">
    <location>
        <begin position="137"/>
        <end position="239"/>
    </location>
</feature>
<dbReference type="PROSITE" id="PS50268">
    <property type="entry name" value="CADHERIN_2"/>
    <property type="match status" value="6"/>
</dbReference>
<evidence type="ECO:0000256" key="5">
    <source>
        <dbReference type="ARBA" id="ARBA00022989"/>
    </source>
</evidence>
<dbReference type="GO" id="GO:0005509">
    <property type="term" value="F:calcium ion binding"/>
    <property type="evidence" value="ECO:0007669"/>
    <property type="project" value="UniProtKB-UniRule"/>
</dbReference>
<protein>
    <submittedName>
        <fullName evidence="12">Cadherin</fullName>
    </submittedName>
</protein>
<dbReference type="WBParaSite" id="SCUD_0000050701-mRNA-1">
    <property type="protein sequence ID" value="SCUD_0000050701-mRNA-1"/>
    <property type="gene ID" value="SCUD_0000050701"/>
</dbReference>
<name>A0A183JCV0_9TREM</name>
<dbReference type="SUPFAM" id="SSF49313">
    <property type="entry name" value="Cadherin-like"/>
    <property type="match status" value="6"/>
</dbReference>
<dbReference type="Pfam" id="PF00028">
    <property type="entry name" value="Cadherin"/>
    <property type="match status" value="3"/>
</dbReference>
<dbReference type="STRING" id="6186.A0A183JCV0"/>
<evidence type="ECO:0000256" key="4">
    <source>
        <dbReference type="ARBA" id="ARBA00022837"/>
    </source>
</evidence>
<gene>
    <name evidence="10" type="ORF">SCUD_LOCUS508</name>
</gene>
<feature type="domain" description="Cadherin" evidence="9">
    <location>
        <begin position="707"/>
        <end position="826"/>
    </location>
</feature>
<organism evidence="12">
    <name type="scientific">Schistosoma curassoni</name>
    <dbReference type="NCBI Taxonomy" id="6186"/>
    <lineage>
        <taxon>Eukaryota</taxon>
        <taxon>Metazoa</taxon>
        <taxon>Spiralia</taxon>
        <taxon>Lophotrochozoa</taxon>
        <taxon>Platyhelminthes</taxon>
        <taxon>Trematoda</taxon>
        <taxon>Digenea</taxon>
        <taxon>Strigeidida</taxon>
        <taxon>Schistosomatoidea</taxon>
        <taxon>Schistosomatidae</taxon>
        <taxon>Schistosoma</taxon>
    </lineage>
</organism>
<dbReference type="PROSITE" id="PS00232">
    <property type="entry name" value="CADHERIN_1"/>
    <property type="match status" value="3"/>
</dbReference>
<evidence type="ECO:0000259" key="9">
    <source>
        <dbReference type="PROSITE" id="PS50268"/>
    </source>
</evidence>
<feature type="domain" description="Cadherin" evidence="9">
    <location>
        <begin position="242"/>
        <end position="392"/>
    </location>
</feature>